<evidence type="ECO:0000313" key="3">
    <source>
        <dbReference type="Proteomes" id="UP000659904"/>
    </source>
</evidence>
<gene>
    <name evidence="2" type="ORF">Cci01nite_81210</name>
</gene>
<dbReference type="EMBL" id="BONH01000067">
    <property type="protein sequence ID" value="GIG03028.1"/>
    <property type="molecule type" value="Genomic_DNA"/>
</dbReference>
<dbReference type="RefSeq" id="WP_170213136.1">
    <property type="nucleotide sequence ID" value="NZ_BONH01000067.1"/>
</dbReference>
<dbReference type="InterPro" id="IPR000182">
    <property type="entry name" value="GNAT_dom"/>
</dbReference>
<dbReference type="SUPFAM" id="SSF55729">
    <property type="entry name" value="Acyl-CoA N-acyltransferases (Nat)"/>
    <property type="match status" value="1"/>
</dbReference>
<dbReference type="PANTHER" id="PTHR43610">
    <property type="entry name" value="BLL6696 PROTEIN"/>
    <property type="match status" value="1"/>
</dbReference>
<dbReference type="InterPro" id="IPR016181">
    <property type="entry name" value="Acyl_CoA_acyltransferase"/>
</dbReference>
<dbReference type="AlphaFoldDB" id="A0A8J3KMU8"/>
<proteinExistence type="predicted"/>
<reference evidence="2 3" key="1">
    <citation type="submission" date="2021-01" db="EMBL/GenBank/DDBJ databases">
        <title>Whole genome shotgun sequence of Catellatospora citrea NBRC 14495.</title>
        <authorList>
            <person name="Komaki H."/>
            <person name="Tamura T."/>
        </authorList>
    </citation>
    <scope>NUCLEOTIDE SEQUENCE [LARGE SCALE GENOMIC DNA]</scope>
    <source>
        <strain evidence="2 3">NBRC 14495</strain>
    </source>
</reference>
<dbReference type="GO" id="GO:0016747">
    <property type="term" value="F:acyltransferase activity, transferring groups other than amino-acyl groups"/>
    <property type="evidence" value="ECO:0007669"/>
    <property type="project" value="InterPro"/>
</dbReference>
<comment type="caution">
    <text evidence="2">The sequence shown here is derived from an EMBL/GenBank/DDBJ whole genome shotgun (WGS) entry which is preliminary data.</text>
</comment>
<evidence type="ECO:0000259" key="1">
    <source>
        <dbReference type="Pfam" id="PF13302"/>
    </source>
</evidence>
<dbReference type="Pfam" id="PF13302">
    <property type="entry name" value="Acetyltransf_3"/>
    <property type="match status" value="1"/>
</dbReference>
<accession>A0A8J3KMU8</accession>
<keyword evidence="3" id="KW-1185">Reference proteome</keyword>
<dbReference type="Proteomes" id="UP000659904">
    <property type="component" value="Unassembled WGS sequence"/>
</dbReference>
<protein>
    <recommendedName>
        <fullName evidence="1">N-acetyltransferase domain-containing protein</fullName>
    </recommendedName>
</protein>
<organism evidence="2 3">
    <name type="scientific">Catellatospora citrea</name>
    <dbReference type="NCBI Taxonomy" id="53366"/>
    <lineage>
        <taxon>Bacteria</taxon>
        <taxon>Bacillati</taxon>
        <taxon>Actinomycetota</taxon>
        <taxon>Actinomycetes</taxon>
        <taxon>Micromonosporales</taxon>
        <taxon>Micromonosporaceae</taxon>
        <taxon>Catellatospora</taxon>
    </lineage>
</organism>
<feature type="domain" description="N-acetyltransferase" evidence="1">
    <location>
        <begin position="14"/>
        <end position="71"/>
    </location>
</feature>
<evidence type="ECO:0000313" key="2">
    <source>
        <dbReference type="EMBL" id="GIG03028.1"/>
    </source>
</evidence>
<sequence length="117" mass="13641">MTTERRAFHSQRSDRLSREWVISSKWRTGAAREASCLLMRYAFDVAGAIRVAFKTDSRNERSQRAIEALGATREGMFRNHRVLRDGYVRDSIYYSVIAEEWPQVRRALEAQRSDAEV</sequence>
<dbReference type="PANTHER" id="PTHR43610:SF1">
    <property type="entry name" value="N-ACETYLTRANSFERASE DOMAIN-CONTAINING PROTEIN"/>
    <property type="match status" value="1"/>
</dbReference>
<dbReference type="Gene3D" id="3.40.630.30">
    <property type="match status" value="1"/>
</dbReference>
<name>A0A8J3KMU8_9ACTN</name>